<dbReference type="EMBL" id="CAACVS010000142">
    <property type="protein sequence ID" value="VEU37813.1"/>
    <property type="molecule type" value="Genomic_DNA"/>
</dbReference>
<sequence>MQPPALKTGHLQQFQPETLFYIFYAMPKDVLQAYAAQELYTREWRYHGDLKLWFKRAGPADGIPAQPSNGQQYLYFDINSWEKRLFNGSMNQNVTGGFLTDEDVRVRFVST</sequence>
<evidence type="ECO:0000256" key="3">
    <source>
        <dbReference type="ARBA" id="ARBA00023163"/>
    </source>
</evidence>
<keyword evidence="6" id="KW-1185">Reference proteome</keyword>
<dbReference type="InterPro" id="IPR007282">
    <property type="entry name" value="NOT2/3/5_C"/>
</dbReference>
<feature type="domain" description="NOT2/NOT3/NOT5 C-terminal" evidence="4">
    <location>
        <begin position="7"/>
        <end position="84"/>
    </location>
</feature>
<name>A0A448Z705_9STRA</name>
<evidence type="ECO:0000256" key="1">
    <source>
        <dbReference type="ARBA" id="ARBA00007682"/>
    </source>
</evidence>
<dbReference type="InterPro" id="IPR040168">
    <property type="entry name" value="Not2/3/5"/>
</dbReference>
<dbReference type="InterPro" id="IPR038635">
    <property type="entry name" value="CCR4-NOT_su2/3/5_C_sf"/>
</dbReference>
<comment type="similarity">
    <text evidence="1">Belongs to the CNOT2/3/5 family.</text>
</comment>
<accession>A0A448Z705</accession>
<protein>
    <recommendedName>
        <fullName evidence="4">NOT2/NOT3/NOT5 C-terminal domain-containing protein</fullName>
    </recommendedName>
</protein>
<proteinExistence type="inferred from homology"/>
<evidence type="ECO:0000259" key="4">
    <source>
        <dbReference type="Pfam" id="PF04153"/>
    </source>
</evidence>
<reference evidence="5 6" key="1">
    <citation type="submission" date="2019-01" db="EMBL/GenBank/DDBJ databases">
        <authorList>
            <person name="Ferrante I. M."/>
        </authorList>
    </citation>
    <scope>NUCLEOTIDE SEQUENCE [LARGE SCALE GENOMIC DNA]</scope>
    <source>
        <strain evidence="5 6">B856</strain>
    </source>
</reference>
<dbReference type="Proteomes" id="UP000291116">
    <property type="component" value="Unassembled WGS sequence"/>
</dbReference>
<dbReference type="GO" id="GO:0030015">
    <property type="term" value="C:CCR4-NOT core complex"/>
    <property type="evidence" value="ECO:0007669"/>
    <property type="project" value="InterPro"/>
</dbReference>
<dbReference type="OrthoDB" id="25391at2759"/>
<keyword evidence="3" id="KW-0804">Transcription</keyword>
<dbReference type="PANTHER" id="PTHR23326">
    <property type="entry name" value="CCR4 NOT-RELATED"/>
    <property type="match status" value="1"/>
</dbReference>
<dbReference type="Gene3D" id="2.30.30.1020">
    <property type="entry name" value="CCR4-NOT complex subunit 2/3/5, C-terminal domain"/>
    <property type="match status" value="1"/>
</dbReference>
<organism evidence="5 6">
    <name type="scientific">Pseudo-nitzschia multistriata</name>
    <dbReference type="NCBI Taxonomy" id="183589"/>
    <lineage>
        <taxon>Eukaryota</taxon>
        <taxon>Sar</taxon>
        <taxon>Stramenopiles</taxon>
        <taxon>Ochrophyta</taxon>
        <taxon>Bacillariophyta</taxon>
        <taxon>Bacillariophyceae</taxon>
        <taxon>Bacillariophycidae</taxon>
        <taxon>Bacillariales</taxon>
        <taxon>Bacillariaceae</taxon>
        <taxon>Pseudo-nitzschia</taxon>
    </lineage>
</organism>
<gene>
    <name evidence="5" type="ORF">PSNMU_V1.4_AUG-EV-PASAV3_0046210</name>
</gene>
<evidence type="ECO:0000313" key="6">
    <source>
        <dbReference type="Proteomes" id="UP000291116"/>
    </source>
</evidence>
<evidence type="ECO:0000256" key="2">
    <source>
        <dbReference type="ARBA" id="ARBA00023015"/>
    </source>
</evidence>
<dbReference type="GO" id="GO:0006355">
    <property type="term" value="P:regulation of DNA-templated transcription"/>
    <property type="evidence" value="ECO:0007669"/>
    <property type="project" value="InterPro"/>
</dbReference>
<dbReference type="Pfam" id="PF04153">
    <property type="entry name" value="NOT2_3_5_C"/>
    <property type="match status" value="1"/>
</dbReference>
<keyword evidence="2" id="KW-0805">Transcription regulation</keyword>
<dbReference type="AlphaFoldDB" id="A0A448Z705"/>
<evidence type="ECO:0000313" key="5">
    <source>
        <dbReference type="EMBL" id="VEU37813.1"/>
    </source>
</evidence>